<dbReference type="AlphaFoldDB" id="A0A671YEG0"/>
<dbReference type="InterPro" id="IPR006574">
    <property type="entry name" value="PRY"/>
</dbReference>
<dbReference type="PRINTS" id="PR01407">
    <property type="entry name" value="BUTYPHLNCDUF"/>
</dbReference>
<reference evidence="3" key="2">
    <citation type="submission" date="2025-08" db="UniProtKB">
        <authorList>
            <consortium name="Ensembl"/>
        </authorList>
    </citation>
    <scope>IDENTIFICATION</scope>
</reference>
<dbReference type="InterPro" id="IPR058030">
    <property type="entry name" value="TRIM8/14/16/25/29/45/65_CC"/>
</dbReference>
<dbReference type="GeneTree" id="ENSGT01040000240400"/>
<dbReference type="SMART" id="SM00449">
    <property type="entry name" value="SPRY"/>
    <property type="match status" value="1"/>
</dbReference>
<dbReference type="PANTHER" id="PTHR24103">
    <property type="entry name" value="E3 UBIQUITIN-PROTEIN LIGASE TRIM"/>
    <property type="match status" value="1"/>
</dbReference>
<dbReference type="InterPro" id="IPR043136">
    <property type="entry name" value="B30.2/SPRY_sf"/>
</dbReference>
<reference evidence="3" key="3">
    <citation type="submission" date="2025-09" db="UniProtKB">
        <authorList>
            <consortium name="Ensembl"/>
        </authorList>
    </citation>
    <scope>IDENTIFICATION</scope>
</reference>
<dbReference type="CDD" id="cd13733">
    <property type="entry name" value="SPRY_PRY_C-I_1"/>
    <property type="match status" value="1"/>
</dbReference>
<keyword evidence="1" id="KW-0175">Coiled coil</keyword>
<dbReference type="InterPro" id="IPR003879">
    <property type="entry name" value="Butyrophylin_SPRY"/>
</dbReference>
<dbReference type="Pfam" id="PF25600">
    <property type="entry name" value="TRIM_CC"/>
    <property type="match status" value="1"/>
</dbReference>
<dbReference type="InterPro" id="IPR050143">
    <property type="entry name" value="TRIM/RBCC"/>
</dbReference>
<dbReference type="SMART" id="SM00589">
    <property type="entry name" value="PRY"/>
    <property type="match status" value="1"/>
</dbReference>
<feature type="coiled-coil region" evidence="1">
    <location>
        <begin position="44"/>
        <end position="90"/>
    </location>
</feature>
<dbReference type="OMA" id="EMKICEI"/>
<dbReference type="InterPro" id="IPR013320">
    <property type="entry name" value="ConA-like_dom_sf"/>
</dbReference>
<dbReference type="Gene3D" id="2.60.120.920">
    <property type="match status" value="1"/>
</dbReference>
<dbReference type="Ensembl" id="ENSSAUT00010063792.1">
    <property type="protein sequence ID" value="ENSSAUP00010060843.1"/>
    <property type="gene ID" value="ENSSAUG00010024619.1"/>
</dbReference>
<dbReference type="InterPro" id="IPR001870">
    <property type="entry name" value="B30.2/SPRY"/>
</dbReference>
<dbReference type="InParanoid" id="A0A671YEG0"/>
<keyword evidence="4" id="KW-1185">Reference proteome</keyword>
<dbReference type="PROSITE" id="PS50188">
    <property type="entry name" value="B302_SPRY"/>
    <property type="match status" value="1"/>
</dbReference>
<dbReference type="Pfam" id="PF13765">
    <property type="entry name" value="PRY"/>
    <property type="match status" value="1"/>
</dbReference>
<evidence type="ECO:0000313" key="3">
    <source>
        <dbReference type="Ensembl" id="ENSSAUP00010060843.1"/>
    </source>
</evidence>
<sequence length="335" mass="37611">MKLMIQERQMKIDEIRHSAKLSSKSADRHIADSERVFKVLLQSVERSQANLIEAINEKQKTTQKQADKLIQELEHEISELTKRSNNIDQLSQTDNDTGLLSKNYIPTTKNWTEVTIHPPSYGASVGVALNRLEEEFSTEKKKLIAKAKLHRVQESAKDVTLDPDTANPFLILSHNGKQVYCGDVKQTLPENPKRFNAAINVLGEQSFSSGRFYFEVQVTGKTSWDLGVVKESIQRNGSINASLKNGYWTISLREGDKYKASLGDVNVKYPPKKVGVFVDYEKSSVSFHDVDSADIIHSFSNCSFTEKLYPFFSPGSRHGGKNSAPLIISPVNYAD</sequence>
<evidence type="ECO:0000313" key="4">
    <source>
        <dbReference type="Proteomes" id="UP000472265"/>
    </source>
</evidence>
<dbReference type="Proteomes" id="UP000472265">
    <property type="component" value="Chromosome 14"/>
</dbReference>
<feature type="domain" description="B30.2/SPRY" evidence="2">
    <location>
        <begin position="139"/>
        <end position="331"/>
    </location>
</feature>
<evidence type="ECO:0000256" key="1">
    <source>
        <dbReference type="SAM" id="Coils"/>
    </source>
</evidence>
<proteinExistence type="predicted"/>
<reference evidence="3" key="1">
    <citation type="submission" date="2021-04" db="EMBL/GenBank/DDBJ databases">
        <authorList>
            <consortium name="Wellcome Sanger Institute Data Sharing"/>
        </authorList>
    </citation>
    <scope>NUCLEOTIDE SEQUENCE [LARGE SCALE GENOMIC DNA]</scope>
</reference>
<evidence type="ECO:0000259" key="2">
    <source>
        <dbReference type="PROSITE" id="PS50188"/>
    </source>
</evidence>
<dbReference type="InterPro" id="IPR003877">
    <property type="entry name" value="SPRY_dom"/>
</dbReference>
<protein>
    <recommendedName>
        <fullName evidence="2">B30.2/SPRY domain-containing protein</fullName>
    </recommendedName>
</protein>
<dbReference type="SUPFAM" id="SSF49899">
    <property type="entry name" value="Concanavalin A-like lectins/glucanases"/>
    <property type="match status" value="1"/>
</dbReference>
<dbReference type="Pfam" id="PF00622">
    <property type="entry name" value="SPRY"/>
    <property type="match status" value="1"/>
</dbReference>
<organism evidence="3 4">
    <name type="scientific">Sparus aurata</name>
    <name type="common">Gilthead sea bream</name>
    <dbReference type="NCBI Taxonomy" id="8175"/>
    <lineage>
        <taxon>Eukaryota</taxon>
        <taxon>Metazoa</taxon>
        <taxon>Chordata</taxon>
        <taxon>Craniata</taxon>
        <taxon>Vertebrata</taxon>
        <taxon>Euteleostomi</taxon>
        <taxon>Actinopterygii</taxon>
        <taxon>Neopterygii</taxon>
        <taxon>Teleostei</taxon>
        <taxon>Neoteleostei</taxon>
        <taxon>Acanthomorphata</taxon>
        <taxon>Eupercaria</taxon>
        <taxon>Spariformes</taxon>
        <taxon>Sparidae</taxon>
        <taxon>Sparus</taxon>
    </lineage>
</organism>
<name>A0A671YEG0_SPAAU</name>
<accession>A0A671YEG0</accession>
<dbReference type="FunFam" id="2.60.120.920:FF:000004">
    <property type="entry name" value="Butyrophilin subfamily 1 member A1"/>
    <property type="match status" value="1"/>
</dbReference>